<dbReference type="PANTHER" id="PTHR41795">
    <property type="entry name" value="EXOPOLYSACCHARIDE SYNTHESIS PROTEIN"/>
    <property type="match status" value="1"/>
</dbReference>
<evidence type="ECO:0000313" key="2">
    <source>
        <dbReference type="Proteomes" id="UP000321062"/>
    </source>
</evidence>
<name>A0A5B9DL57_9HYPH</name>
<sequence length="231" mass="24781">MSTHSAFSGAAAPGAPGPAGSPLETIVYDVLARLQAVAEKPDARITCNSLIELLGPKSHVLAIMIFSVLNLLPGPPGYSVVIGLAIMAFAVMMLAGAQIRLWAFVGDRRLPLGLMLKLLEFLARFTRIISRLSRPRITWMASRPVMPFIAVFAFLMGVFMLVPIPFTNTLPSLGLAIICVGILNKDGLAMLMGIVIGLIGAWLLAFCLWIVFVVGIAVGEAVVEEVEQLHF</sequence>
<evidence type="ECO:0000313" key="1">
    <source>
        <dbReference type="EMBL" id="QEE20041.1"/>
    </source>
</evidence>
<dbReference type="KEGG" id="yti:FNA67_07580"/>
<accession>A0A5B9DL57</accession>
<dbReference type="PANTHER" id="PTHR41795:SF1">
    <property type="entry name" value="EXOPOLYSACCHARIDE SYNTHESIS PROTEIN"/>
    <property type="match status" value="1"/>
</dbReference>
<dbReference type="RefSeq" id="WP_049704617.1">
    <property type="nucleotide sequence ID" value="NZ_BMFM01000001.1"/>
</dbReference>
<dbReference type="OrthoDB" id="7949130at2"/>
<gene>
    <name evidence="1" type="ORF">FNA67_07580</name>
</gene>
<dbReference type="InterPro" id="IPR010331">
    <property type="entry name" value="ExoD"/>
</dbReference>
<organism evidence="1 2">
    <name type="scientific">Paradevosia tibetensis</name>
    <dbReference type="NCBI Taxonomy" id="1447062"/>
    <lineage>
        <taxon>Bacteria</taxon>
        <taxon>Pseudomonadati</taxon>
        <taxon>Pseudomonadota</taxon>
        <taxon>Alphaproteobacteria</taxon>
        <taxon>Hyphomicrobiales</taxon>
        <taxon>Devosiaceae</taxon>
        <taxon>Paradevosia</taxon>
    </lineage>
</organism>
<dbReference type="Proteomes" id="UP000321062">
    <property type="component" value="Chromosome"/>
</dbReference>
<dbReference type="PIRSF" id="PIRSF033239">
    <property type="entry name" value="ExoD"/>
    <property type="match status" value="1"/>
</dbReference>
<dbReference type="Pfam" id="PF06055">
    <property type="entry name" value="ExoD"/>
    <property type="match status" value="1"/>
</dbReference>
<proteinExistence type="predicted"/>
<reference evidence="1 2" key="1">
    <citation type="journal article" date="2015" name="Int. J. Syst. Evol. Microbiol.">
        <title>Youhaiella tibetensis gen. nov., sp. nov., isolated from subsurface sediment.</title>
        <authorList>
            <person name="Wang Y.X."/>
            <person name="Huang F.Q."/>
            <person name="Nogi Y."/>
            <person name="Pang S.J."/>
            <person name="Wang P.K."/>
            <person name="Lv J."/>
        </authorList>
    </citation>
    <scope>NUCLEOTIDE SEQUENCE [LARGE SCALE GENOMIC DNA]</scope>
    <source>
        <strain evidence="2">fig4</strain>
    </source>
</reference>
<protein>
    <submittedName>
        <fullName evidence="1">Exopolysaccharide biosynthesis protein</fullName>
    </submittedName>
</protein>
<dbReference type="AlphaFoldDB" id="A0A5B9DL57"/>
<dbReference type="EMBL" id="CP041690">
    <property type="protein sequence ID" value="QEE20041.1"/>
    <property type="molecule type" value="Genomic_DNA"/>
</dbReference>
<keyword evidence="2" id="KW-1185">Reference proteome</keyword>